<dbReference type="Pfam" id="PF07690">
    <property type="entry name" value="MFS_1"/>
    <property type="match status" value="1"/>
</dbReference>
<organism evidence="2">
    <name type="scientific">marine metagenome</name>
    <dbReference type="NCBI Taxonomy" id="408172"/>
    <lineage>
        <taxon>unclassified sequences</taxon>
        <taxon>metagenomes</taxon>
        <taxon>ecological metagenomes</taxon>
    </lineage>
</organism>
<dbReference type="GO" id="GO:0022857">
    <property type="term" value="F:transmembrane transporter activity"/>
    <property type="evidence" value="ECO:0007669"/>
    <property type="project" value="InterPro"/>
</dbReference>
<protein>
    <recommendedName>
        <fullName evidence="3">Major facilitator superfamily (MFS) profile domain-containing protein</fullName>
    </recommendedName>
</protein>
<evidence type="ECO:0008006" key="3">
    <source>
        <dbReference type="Google" id="ProtNLM"/>
    </source>
</evidence>
<feature type="transmembrane region" description="Helical" evidence="1">
    <location>
        <begin position="241"/>
        <end position="259"/>
    </location>
</feature>
<evidence type="ECO:0000313" key="2">
    <source>
        <dbReference type="EMBL" id="SVC62640.1"/>
    </source>
</evidence>
<keyword evidence="1" id="KW-0812">Transmembrane</keyword>
<dbReference type="EMBL" id="UINC01101659">
    <property type="protein sequence ID" value="SVC62640.1"/>
    <property type="molecule type" value="Genomic_DNA"/>
</dbReference>
<proteinExistence type="predicted"/>
<dbReference type="SUPFAM" id="SSF103473">
    <property type="entry name" value="MFS general substrate transporter"/>
    <property type="match status" value="1"/>
</dbReference>
<gene>
    <name evidence="2" type="ORF">METZ01_LOCUS315494</name>
</gene>
<feature type="transmembrane region" description="Helical" evidence="1">
    <location>
        <begin position="191"/>
        <end position="213"/>
    </location>
</feature>
<feature type="non-terminal residue" evidence="2">
    <location>
        <position position="332"/>
    </location>
</feature>
<name>A0A382NPU9_9ZZZZ</name>
<feature type="transmembrane region" description="Helical" evidence="1">
    <location>
        <begin position="104"/>
        <end position="121"/>
    </location>
</feature>
<dbReference type="Gene3D" id="1.20.1250.20">
    <property type="entry name" value="MFS general substrate transporter like domains"/>
    <property type="match status" value="1"/>
</dbReference>
<dbReference type="InterPro" id="IPR036259">
    <property type="entry name" value="MFS_trans_sf"/>
</dbReference>
<keyword evidence="1" id="KW-0472">Membrane</keyword>
<evidence type="ECO:0000256" key="1">
    <source>
        <dbReference type="SAM" id="Phobius"/>
    </source>
</evidence>
<feature type="transmembrane region" description="Helical" evidence="1">
    <location>
        <begin position="266"/>
        <end position="285"/>
    </location>
</feature>
<feature type="transmembrane region" description="Helical" evidence="1">
    <location>
        <begin position="159"/>
        <end position="179"/>
    </location>
</feature>
<feature type="transmembrane region" description="Helical" evidence="1">
    <location>
        <begin position="133"/>
        <end position="153"/>
    </location>
</feature>
<feature type="transmembrane region" description="Helical" evidence="1">
    <location>
        <begin position="47"/>
        <end position="70"/>
    </location>
</feature>
<dbReference type="AlphaFoldDB" id="A0A382NPU9"/>
<keyword evidence="1" id="KW-1133">Transmembrane helix</keyword>
<sequence>MLDPDHFLSRLGLAVLASAGIFYANISPVIVSAFAQGSNFTGETAGYIFSINMYGNAFGALAMSFAVVGLEWRRTAMFLLVVLISLDLLSMTLVSPIYLYSARLVHGLTGGSLVALIFAVIARTRNPERTQAFTIMLQLFLGGILALTLTPLIPTYGTSIIWMSLIAFYLVALSLLPFLGDYPVVKKELKIKGNFTGAGWVLVSLTMLAYFMFQSGQMAAFTYIIEVGLNHAFDFQSTSRAVAMGLWVGGPAALLVNWWSIRTGRLIPIILASSLQIVAVGILLIPSQYWFLAANIGFGIFFSIAHPYVLGVASELDNTGKMAALAAFAGAL</sequence>
<feature type="transmembrane region" description="Helical" evidence="1">
    <location>
        <begin position="291"/>
        <end position="313"/>
    </location>
</feature>
<reference evidence="2" key="1">
    <citation type="submission" date="2018-05" db="EMBL/GenBank/DDBJ databases">
        <authorList>
            <person name="Lanie J.A."/>
            <person name="Ng W.-L."/>
            <person name="Kazmierczak K.M."/>
            <person name="Andrzejewski T.M."/>
            <person name="Davidsen T.M."/>
            <person name="Wayne K.J."/>
            <person name="Tettelin H."/>
            <person name="Glass J.I."/>
            <person name="Rusch D."/>
            <person name="Podicherti R."/>
            <person name="Tsui H.-C.T."/>
            <person name="Winkler M.E."/>
        </authorList>
    </citation>
    <scope>NUCLEOTIDE SEQUENCE</scope>
</reference>
<feature type="transmembrane region" description="Helical" evidence="1">
    <location>
        <begin position="77"/>
        <end position="98"/>
    </location>
</feature>
<dbReference type="InterPro" id="IPR011701">
    <property type="entry name" value="MFS"/>
</dbReference>
<accession>A0A382NPU9</accession>
<feature type="transmembrane region" description="Helical" evidence="1">
    <location>
        <begin position="12"/>
        <end position="35"/>
    </location>
</feature>